<dbReference type="SUPFAM" id="SSF53613">
    <property type="entry name" value="Ribokinase-like"/>
    <property type="match status" value="1"/>
</dbReference>
<proteinExistence type="inferred from homology"/>
<dbReference type="EMBL" id="JBJJXI010000030">
    <property type="protein sequence ID" value="KAL3403507.1"/>
    <property type="molecule type" value="Genomic_DNA"/>
</dbReference>
<keyword evidence="2 8" id="KW-0547">Nucleotide-binding</keyword>
<dbReference type="Proteomes" id="UP001627154">
    <property type="component" value="Unassembled WGS sequence"/>
</dbReference>
<accession>A0ABD2XDL2</accession>
<feature type="binding site" evidence="8">
    <location>
        <position position="131"/>
    </location>
    <ligand>
        <name>(6S)-NADPHX</name>
        <dbReference type="ChEBI" id="CHEBI:64076"/>
    </ligand>
</feature>
<dbReference type="Gene3D" id="3.40.1190.20">
    <property type="match status" value="1"/>
</dbReference>
<feature type="binding site" evidence="8">
    <location>
        <begin position="185"/>
        <end position="191"/>
    </location>
    <ligand>
        <name>(6S)-NADPHX</name>
        <dbReference type="ChEBI" id="CHEBI:64076"/>
    </ligand>
</feature>
<evidence type="ECO:0000313" key="11">
    <source>
        <dbReference type="EMBL" id="KAL3403507.1"/>
    </source>
</evidence>
<dbReference type="AlphaFoldDB" id="A0ABD2XDL2"/>
<keyword evidence="6 8" id="KW-0456">Lyase</keyword>
<evidence type="ECO:0000259" key="10">
    <source>
        <dbReference type="PROSITE" id="PS51383"/>
    </source>
</evidence>
<dbReference type="HAMAP" id="MF_01965">
    <property type="entry name" value="NADHX_dehydratase"/>
    <property type="match status" value="1"/>
</dbReference>
<dbReference type="EC" id="4.2.1.93" evidence="8"/>
<organism evidence="11 12">
    <name type="scientific">Trichogramma kaykai</name>
    <dbReference type="NCBI Taxonomy" id="54128"/>
    <lineage>
        <taxon>Eukaryota</taxon>
        <taxon>Metazoa</taxon>
        <taxon>Ecdysozoa</taxon>
        <taxon>Arthropoda</taxon>
        <taxon>Hexapoda</taxon>
        <taxon>Insecta</taxon>
        <taxon>Pterygota</taxon>
        <taxon>Neoptera</taxon>
        <taxon>Endopterygota</taxon>
        <taxon>Hymenoptera</taxon>
        <taxon>Apocrita</taxon>
        <taxon>Proctotrupomorpha</taxon>
        <taxon>Chalcidoidea</taxon>
        <taxon>Trichogrammatidae</taxon>
        <taxon>Trichogramma</taxon>
    </lineage>
</organism>
<gene>
    <name evidence="11" type="ORF">TKK_003780</name>
</gene>
<dbReference type="PROSITE" id="PS50835">
    <property type="entry name" value="IG_LIKE"/>
    <property type="match status" value="1"/>
</dbReference>
<comment type="cofactor">
    <cofactor evidence="8">
        <name>Mg(2+)</name>
        <dbReference type="ChEBI" id="CHEBI:18420"/>
    </cofactor>
</comment>
<dbReference type="PANTHER" id="PTHR12592">
    <property type="entry name" value="ATP-DEPENDENT (S)-NAD(P)H-HYDRATE DEHYDRATASE FAMILY MEMBER"/>
    <property type="match status" value="1"/>
</dbReference>
<comment type="catalytic activity">
    <reaction evidence="7 8">
        <text>(6S)-NADPHX + ATP = ADP + phosphate + NADPH + H(+)</text>
        <dbReference type="Rhea" id="RHEA:32231"/>
        <dbReference type="ChEBI" id="CHEBI:15378"/>
        <dbReference type="ChEBI" id="CHEBI:30616"/>
        <dbReference type="ChEBI" id="CHEBI:43474"/>
        <dbReference type="ChEBI" id="CHEBI:57783"/>
        <dbReference type="ChEBI" id="CHEBI:64076"/>
        <dbReference type="ChEBI" id="CHEBI:456216"/>
        <dbReference type="EC" id="4.2.1.93"/>
    </reaction>
</comment>
<evidence type="ECO:0000256" key="3">
    <source>
        <dbReference type="ARBA" id="ARBA00022840"/>
    </source>
</evidence>
<dbReference type="GO" id="GO:0047453">
    <property type="term" value="F:ATP-dependent NAD(P)H-hydrate dehydratase activity"/>
    <property type="evidence" value="ECO:0007669"/>
    <property type="project" value="UniProtKB-UniRule"/>
</dbReference>
<feature type="domain" description="YjeF C-terminal" evidence="10">
    <location>
        <begin position="31"/>
        <end position="334"/>
    </location>
</feature>
<dbReference type="GO" id="GO:0046496">
    <property type="term" value="P:nicotinamide nucleotide metabolic process"/>
    <property type="evidence" value="ECO:0007669"/>
    <property type="project" value="UniProtKB-UniRule"/>
</dbReference>
<dbReference type="PROSITE" id="PS01049">
    <property type="entry name" value="YJEF_C_1"/>
    <property type="match status" value="1"/>
</dbReference>
<dbReference type="InterPro" id="IPR000631">
    <property type="entry name" value="CARKD"/>
</dbReference>
<feature type="binding site" evidence="8">
    <location>
        <begin position="247"/>
        <end position="256"/>
    </location>
    <ligand>
        <name>ATP</name>
        <dbReference type="ChEBI" id="CHEBI:30616"/>
    </ligand>
</feature>
<evidence type="ECO:0000256" key="2">
    <source>
        <dbReference type="ARBA" id="ARBA00022741"/>
    </source>
</evidence>
<feature type="domain" description="Ig-like" evidence="9">
    <location>
        <begin position="221"/>
        <end position="310"/>
    </location>
</feature>
<keyword evidence="4" id="KW-0521">NADP</keyword>
<evidence type="ECO:0000259" key="9">
    <source>
        <dbReference type="PROSITE" id="PS50835"/>
    </source>
</evidence>
<dbReference type="InterPro" id="IPR029056">
    <property type="entry name" value="Ribokinase-like"/>
</dbReference>
<keyword evidence="5 8" id="KW-0520">NAD</keyword>
<comment type="caution">
    <text evidence="11">The sequence shown here is derived from an EMBL/GenBank/DDBJ whole genome shotgun (WGS) entry which is preliminary data.</text>
</comment>
<dbReference type="InterPro" id="IPR017953">
    <property type="entry name" value="Carbohydrate_kinase_pred_CS"/>
</dbReference>
<feature type="binding site" evidence="8">
    <location>
        <begin position="228"/>
        <end position="232"/>
    </location>
    <ligand>
        <name>ATP</name>
        <dbReference type="ChEBI" id="CHEBI:30616"/>
    </ligand>
</feature>
<evidence type="ECO:0000256" key="4">
    <source>
        <dbReference type="ARBA" id="ARBA00022857"/>
    </source>
</evidence>
<comment type="function">
    <text evidence="8">Catalyzes the dehydration of the S-form of NAD(P)HX at the expense of ATP, which is converted to ADP. Together with NAD(P)HX epimerase, which catalyzes the epimerization of the S- and R-forms, the enzyme allows the repair of both epimers of NAD(P)HX, a damaged form of NAD(P)H that is a result of enzymatic or heat-dependent hydration.</text>
</comment>
<evidence type="ECO:0000256" key="7">
    <source>
        <dbReference type="ARBA" id="ARBA00047472"/>
    </source>
</evidence>
<comment type="similarity">
    <text evidence="8">Belongs to the NnrD/CARKD family.</text>
</comment>
<evidence type="ECO:0000256" key="8">
    <source>
        <dbReference type="HAMAP-Rule" id="MF_03157"/>
    </source>
</evidence>
<comment type="catalytic activity">
    <reaction evidence="8">
        <text>(6S)-NADHX + ATP = ADP + phosphate + NADH + H(+)</text>
        <dbReference type="Rhea" id="RHEA:19017"/>
        <dbReference type="ChEBI" id="CHEBI:15378"/>
        <dbReference type="ChEBI" id="CHEBI:30616"/>
        <dbReference type="ChEBI" id="CHEBI:43474"/>
        <dbReference type="ChEBI" id="CHEBI:57945"/>
        <dbReference type="ChEBI" id="CHEBI:64074"/>
        <dbReference type="ChEBI" id="CHEBI:456216"/>
        <dbReference type="EC" id="4.2.1.93"/>
    </reaction>
</comment>
<evidence type="ECO:0000256" key="5">
    <source>
        <dbReference type="ARBA" id="ARBA00023027"/>
    </source>
</evidence>
<dbReference type="InterPro" id="IPR007110">
    <property type="entry name" value="Ig-like_dom"/>
</dbReference>
<dbReference type="FunFam" id="3.40.1190.20:FF:000023">
    <property type="entry name" value="ATP-dependent (S)-NAD(P)H-hydrate dehydratase"/>
    <property type="match status" value="1"/>
</dbReference>
<protein>
    <recommendedName>
        <fullName evidence="8">ATP-dependent (S)-NAD(P)H-hydrate dehydratase</fullName>
        <ecNumber evidence="8">4.2.1.93</ecNumber>
    </recommendedName>
    <alternativeName>
        <fullName evidence="8">ATP-dependent NAD(P)HX dehydratase</fullName>
    </alternativeName>
</protein>
<feature type="binding site" evidence="8">
    <location>
        <position position="257"/>
    </location>
    <ligand>
        <name>(6S)-NADPHX</name>
        <dbReference type="ChEBI" id="CHEBI:64076"/>
    </ligand>
</feature>
<dbReference type="GO" id="GO:0005524">
    <property type="term" value="F:ATP binding"/>
    <property type="evidence" value="ECO:0007669"/>
    <property type="project" value="UniProtKB-KW"/>
</dbReference>
<evidence type="ECO:0000256" key="1">
    <source>
        <dbReference type="ARBA" id="ARBA00022553"/>
    </source>
</evidence>
<sequence>MLFLLKSFHRTKTFTKFCIKTNMSTATEDIYLQAAKFLVPSLNINKHKGQNGRIGIIGGSVEYTGAPFYAGMSALRTGADLAYVFCCREAATAIKSYSPELIVQPYLDLECAFELIEPWLDRLHVVLIGPGLGRDSHILNGPVTSIINYCKIKSKPLIIDADGLYLISENPELLSNCSKVILTPNVMEFSRLVKKFLNKTIDPSADIKDDQVKELADKIGPNAIVLLKGKSDIISSNAVSIRCSVSGSGRRCGGQGDLLSGSLSVLTWWAQQNNTSLSTFLEENNLTTLNADMLACYAASRLIRETNAFTFKENHRGMLASDMLNCLSNNFYKILEVD</sequence>
<evidence type="ECO:0000256" key="6">
    <source>
        <dbReference type="ARBA" id="ARBA00023239"/>
    </source>
</evidence>
<dbReference type="PROSITE" id="PS51383">
    <property type="entry name" value="YJEF_C_3"/>
    <property type="match status" value="1"/>
</dbReference>
<dbReference type="NCBIfam" id="TIGR00196">
    <property type="entry name" value="yjeF_cterm"/>
    <property type="match status" value="1"/>
</dbReference>
<keyword evidence="1 8" id="KW-0597">Phosphoprotein</keyword>
<dbReference type="CDD" id="cd01171">
    <property type="entry name" value="YXKO-related"/>
    <property type="match status" value="1"/>
</dbReference>
<keyword evidence="12" id="KW-1185">Reference proteome</keyword>
<dbReference type="PANTHER" id="PTHR12592:SF0">
    <property type="entry name" value="ATP-DEPENDENT (S)-NAD(P)H-HYDRATE DEHYDRATASE"/>
    <property type="match status" value="1"/>
</dbReference>
<evidence type="ECO:0000313" key="12">
    <source>
        <dbReference type="Proteomes" id="UP001627154"/>
    </source>
</evidence>
<name>A0ABD2XDL2_9HYME</name>
<reference evidence="11 12" key="1">
    <citation type="journal article" date="2024" name="bioRxiv">
        <title>A reference genome for Trichogramma kaykai: A tiny desert-dwelling parasitoid wasp with competing sex-ratio distorters.</title>
        <authorList>
            <person name="Culotta J."/>
            <person name="Lindsey A.R."/>
        </authorList>
    </citation>
    <scope>NUCLEOTIDE SEQUENCE [LARGE SCALE GENOMIC DNA]</scope>
    <source>
        <strain evidence="11 12">KSX58</strain>
    </source>
</reference>
<dbReference type="Pfam" id="PF01256">
    <property type="entry name" value="Carb_kinase"/>
    <property type="match status" value="1"/>
</dbReference>
<keyword evidence="3 8" id="KW-0067">ATP-binding</keyword>